<protein>
    <submittedName>
        <fullName evidence="7">Uncharacterized protein</fullName>
    </submittedName>
</protein>
<evidence type="ECO:0000256" key="2">
    <source>
        <dbReference type="ARBA" id="ARBA00022692"/>
    </source>
</evidence>
<dbReference type="GO" id="GO:0016020">
    <property type="term" value="C:membrane"/>
    <property type="evidence" value="ECO:0007669"/>
    <property type="project" value="UniProtKB-SubCell"/>
</dbReference>
<keyword evidence="3 6" id="KW-1133">Transmembrane helix</keyword>
<evidence type="ECO:0000256" key="6">
    <source>
        <dbReference type="SAM" id="Phobius"/>
    </source>
</evidence>
<feature type="compositionally biased region" description="Low complexity" evidence="5">
    <location>
        <begin position="186"/>
        <end position="207"/>
    </location>
</feature>
<feature type="compositionally biased region" description="Low complexity" evidence="5">
    <location>
        <begin position="451"/>
        <end position="472"/>
    </location>
</feature>
<accession>A0A8H4R7B5</accession>
<evidence type="ECO:0000256" key="5">
    <source>
        <dbReference type="SAM" id="MobiDB-lite"/>
    </source>
</evidence>
<keyword evidence="4 6" id="KW-0472">Membrane</keyword>
<feature type="compositionally biased region" description="Polar residues" evidence="5">
    <location>
        <begin position="1"/>
        <end position="10"/>
    </location>
</feature>
<feature type="compositionally biased region" description="Low complexity" evidence="5">
    <location>
        <begin position="549"/>
        <end position="560"/>
    </location>
</feature>
<gene>
    <name evidence="7" type="ORF">D9613_002205</name>
</gene>
<organism evidence="7 8">
    <name type="scientific">Agrocybe pediades</name>
    <dbReference type="NCBI Taxonomy" id="84607"/>
    <lineage>
        <taxon>Eukaryota</taxon>
        <taxon>Fungi</taxon>
        <taxon>Dikarya</taxon>
        <taxon>Basidiomycota</taxon>
        <taxon>Agaricomycotina</taxon>
        <taxon>Agaricomycetes</taxon>
        <taxon>Agaricomycetidae</taxon>
        <taxon>Agaricales</taxon>
        <taxon>Agaricineae</taxon>
        <taxon>Strophariaceae</taxon>
        <taxon>Agrocybe</taxon>
    </lineage>
</organism>
<dbReference type="InterPro" id="IPR000515">
    <property type="entry name" value="MetI-like"/>
</dbReference>
<feature type="transmembrane region" description="Helical" evidence="6">
    <location>
        <begin position="858"/>
        <end position="875"/>
    </location>
</feature>
<dbReference type="Proteomes" id="UP000521872">
    <property type="component" value="Unassembled WGS sequence"/>
</dbReference>
<feature type="transmembrane region" description="Helical" evidence="6">
    <location>
        <begin position="920"/>
        <end position="938"/>
    </location>
</feature>
<comment type="caution">
    <text evidence="7">The sequence shown here is derived from an EMBL/GenBank/DDBJ whole genome shotgun (WGS) entry which is preliminary data.</text>
</comment>
<feature type="compositionally biased region" description="Polar residues" evidence="5">
    <location>
        <begin position="473"/>
        <end position="485"/>
    </location>
</feature>
<evidence type="ECO:0000313" key="8">
    <source>
        <dbReference type="Proteomes" id="UP000521872"/>
    </source>
</evidence>
<dbReference type="CDD" id="cd06261">
    <property type="entry name" value="TM_PBP2"/>
    <property type="match status" value="1"/>
</dbReference>
<proteinExistence type="predicted"/>
<feature type="compositionally biased region" description="Low complexity" evidence="5">
    <location>
        <begin position="11"/>
        <end position="29"/>
    </location>
</feature>
<feature type="compositionally biased region" description="Polar residues" evidence="5">
    <location>
        <begin position="404"/>
        <end position="421"/>
    </location>
</feature>
<evidence type="ECO:0000256" key="1">
    <source>
        <dbReference type="ARBA" id="ARBA00004141"/>
    </source>
</evidence>
<reference evidence="7 8" key="1">
    <citation type="submission" date="2019-12" db="EMBL/GenBank/DDBJ databases">
        <authorList>
            <person name="Floudas D."/>
            <person name="Bentzer J."/>
            <person name="Ahren D."/>
            <person name="Johansson T."/>
            <person name="Persson P."/>
            <person name="Tunlid A."/>
        </authorList>
    </citation>
    <scope>NUCLEOTIDE SEQUENCE [LARGE SCALE GENOMIC DNA]</scope>
    <source>
        <strain evidence="7 8">CBS 102.39</strain>
    </source>
</reference>
<name>A0A8H4R7B5_9AGAR</name>
<feature type="region of interest" description="Disordered" evidence="5">
    <location>
        <begin position="1"/>
        <end position="109"/>
    </location>
</feature>
<dbReference type="AlphaFoldDB" id="A0A8H4R7B5"/>
<comment type="subcellular location">
    <subcellularLocation>
        <location evidence="1">Membrane</location>
        <topology evidence="1">Multi-pass membrane protein</topology>
    </subcellularLocation>
</comment>
<feature type="region of interest" description="Disordered" evidence="5">
    <location>
        <begin position="152"/>
        <end position="247"/>
    </location>
</feature>
<feature type="compositionally biased region" description="Polar residues" evidence="5">
    <location>
        <begin position="32"/>
        <end position="43"/>
    </location>
</feature>
<feature type="compositionally biased region" description="Basic and acidic residues" evidence="5">
    <location>
        <begin position="152"/>
        <end position="171"/>
    </location>
</feature>
<keyword evidence="8" id="KW-1185">Reference proteome</keyword>
<feature type="region of interest" description="Disordered" evidence="5">
    <location>
        <begin position="388"/>
        <end position="421"/>
    </location>
</feature>
<dbReference type="EMBL" id="JAACJL010000001">
    <property type="protein sequence ID" value="KAF4623496.1"/>
    <property type="molecule type" value="Genomic_DNA"/>
</dbReference>
<feature type="transmembrane region" description="Helical" evidence="6">
    <location>
        <begin position="896"/>
        <end position="914"/>
    </location>
</feature>
<evidence type="ECO:0000313" key="7">
    <source>
        <dbReference type="EMBL" id="KAF4623496.1"/>
    </source>
</evidence>
<dbReference type="GO" id="GO:0055085">
    <property type="term" value="P:transmembrane transport"/>
    <property type="evidence" value="ECO:0007669"/>
    <property type="project" value="InterPro"/>
</dbReference>
<sequence>MENTLPVNAESNDVFSSSKDSSPNWPSPSRIHFSTNEATSSRSPRLRPDGPKLPSGLTPPIRRGSPLNPHNFGQAQEPRRRPWPSDTSAGDSLPRHRRNTSFNLGAASQRMDTVSLEAGQEVGVFSDEYDLSHEDPRILQDVQRALKLKARREARLKRETSGYVEKHESLEPVRPSNHPSTPPRLPSSSRPSPSPSSYPSTSRKSSTNATSEVDFSPSIGILDSPLRSHPVPSSNDNGKTLDWTGVNSEDGEKRRLIGLGKKKEKDRIPLYGLAMDQNEQIHDLKLAHIKNHISNQTWRKADITSDQLARRYILFNESAMSDQGPINLLQVAKWHSSQEEWYKKSLEQSEPLTWLRHLERRKLVAPRSPWHLSALIIESYAHARRQTNHSLTSIEDSTPPALVSPQTRKSRSPSFLSSRGTQLVDERISFEPYAEGKGDSIGTASHISVDSGPSSLTSVSSPPNLLPLSPISTRSGNDVGRNQTGLAPRRSRSPGSSSEESQDSISSIKKALPEVTSHIIPELTALPPAPPPLNSIPQPAIAQTPLTLSSSHGSTVSSQSKPTASLVKPSSLSLKAPLRTRRGPRNDNSRPILGSKKRREERENALKIEYETKHRLLQETVAHNNRTRQFLNRISMAMKDFDSIQNTAMHVQGLPRIDIPRDLLEAFGHDPAAVTGQTRRDRGWRAVEDINNRIQKQRAAFRAFFDSYVELPPGEGCLLDGTIESIVEFLESLEQHKIEIAAEEENVSSLLSYIQHIHTKVKDSYHATMSLVSSVYPELSIIIALEESYKDQYQQFWELGMDALTLLLDTVTPFWRTYGKTIGEDVRDFLIIPLYRNEFTGEPKSYPIRALPRRSSRHWLGLVLFFILSIAVNILQFRAAMSSTLHFRLHLIPYDGVRWTALPFFWVGIVIQWLAVIFEFAIVLFQIAVIAWWTGWYIKLVS</sequence>
<feature type="region of interest" description="Disordered" evidence="5">
    <location>
        <begin position="434"/>
        <end position="507"/>
    </location>
</feature>
<keyword evidence="2 6" id="KW-0812">Transmembrane</keyword>
<feature type="compositionally biased region" description="Low complexity" evidence="5">
    <location>
        <begin position="493"/>
        <end position="507"/>
    </location>
</feature>
<evidence type="ECO:0000256" key="4">
    <source>
        <dbReference type="ARBA" id="ARBA00023136"/>
    </source>
</evidence>
<feature type="region of interest" description="Disordered" evidence="5">
    <location>
        <begin position="547"/>
        <end position="602"/>
    </location>
</feature>
<evidence type="ECO:0000256" key="3">
    <source>
        <dbReference type="ARBA" id="ARBA00022989"/>
    </source>
</evidence>